<dbReference type="InterPro" id="IPR050630">
    <property type="entry name" value="WD_repeat_EMAP"/>
</dbReference>
<dbReference type="FunFam" id="2.130.10.10:FF:000005">
    <property type="entry name" value="Putative echinoderm microtubule-associated protein-like 1"/>
    <property type="match status" value="1"/>
</dbReference>
<dbReference type="STRING" id="7757.ENSPMAP00000001624"/>
<dbReference type="AlphaFoldDB" id="S4R8U3"/>
<dbReference type="GeneTree" id="ENSGT00940000153887"/>
<feature type="repeat" description="WD" evidence="8">
    <location>
        <begin position="501"/>
        <end position="532"/>
    </location>
</feature>
<dbReference type="Ensembl" id="ENSPMAT00000001632.1">
    <property type="protein sequence ID" value="ENSPMAP00000001624.1"/>
    <property type="gene ID" value="ENSPMAG00000001473.1"/>
</dbReference>
<evidence type="ECO:0000256" key="6">
    <source>
        <dbReference type="ARBA" id="ARBA00022737"/>
    </source>
</evidence>
<keyword evidence="3" id="KW-0963">Cytoplasm</keyword>
<sequence length="648" mass="70690">FLSLCSKAKEPTFNKEDGYVRMYLRGRPITMFMPQDAVEGYKIGAKLELPAEKLSLEWAYGYRGKDCRANVELLPSGELVFFVAAVGVLQHVESGVQRHYLGHDDDIKCMAVHPDKVIVATGQVVGKSKDGKVLPAHVRVWSSASLETLHLIGGGVFDRGVLCISFSRAGGGGLLCAVDDGNEKMISVWNWKKETKVTDSKCSNEVVYSADFHPKEENVIVTCGKNNINFWALDGRNLSKKQGIFEKHEKPKHVLCLIYLDNGDAVSGDSSGNIYVWGKAGGYRITRAITGVHASGVMALCERADGTFISGGRDGHVVFWDSKMEKTGESRIPKDLGTVRSLADGADGSFWVGTTENGILQGSAHGEFSPVVQGHTDELWGLAVHQNQDAFLTCAQDKQAILWNSATHRPTWIKTLKDPLQSADFHPSGKVVAIGTQAASWLVLDLKTQKELHHESAGNEQIAVMRYSPDGSHLAVGSNDNFIYVYSVSEEGHKYNAVGKCTGHSSFVTHLDWSTNGEFLMSNSGDYETLYWTPANCKQVTAMATVRDVEWATMTCVLGFSTFGVWSEGADGTDINALCRSGSGKLCVLGDDFGKVRLFRSSAFQPRSPSHAYGGHCSHVTNVAFSSDDSFVFTTGGKDMGVLQWRVQ</sequence>
<comment type="similarity">
    <text evidence="2">Belongs to the WD repeat EMAP family.</text>
</comment>
<accession>S4R8U3</accession>
<evidence type="ECO:0000256" key="3">
    <source>
        <dbReference type="ARBA" id="ARBA00022490"/>
    </source>
</evidence>
<organism evidence="11">
    <name type="scientific">Petromyzon marinus</name>
    <name type="common">Sea lamprey</name>
    <dbReference type="NCBI Taxonomy" id="7757"/>
    <lineage>
        <taxon>Eukaryota</taxon>
        <taxon>Metazoa</taxon>
        <taxon>Chordata</taxon>
        <taxon>Craniata</taxon>
        <taxon>Vertebrata</taxon>
        <taxon>Cyclostomata</taxon>
        <taxon>Hyperoartia</taxon>
        <taxon>Petromyzontiformes</taxon>
        <taxon>Petromyzontidae</taxon>
        <taxon>Petromyzon</taxon>
    </lineage>
</organism>
<dbReference type="SUPFAM" id="SSF50998">
    <property type="entry name" value="Quinoprotein alcohol dehydrogenase-like"/>
    <property type="match status" value="1"/>
</dbReference>
<evidence type="ECO:0000256" key="8">
    <source>
        <dbReference type="PROSITE-ProRule" id="PRU00221"/>
    </source>
</evidence>
<dbReference type="Pfam" id="PF03451">
    <property type="entry name" value="HELP"/>
    <property type="match status" value="1"/>
</dbReference>
<dbReference type="InterPro" id="IPR011047">
    <property type="entry name" value="Quinoprotein_ADH-like_sf"/>
</dbReference>
<protein>
    <recommendedName>
        <fullName evidence="12">HELP domain-containing protein</fullName>
    </recommendedName>
</protein>
<evidence type="ECO:0000256" key="1">
    <source>
        <dbReference type="ARBA" id="ARBA00004245"/>
    </source>
</evidence>
<feature type="domain" description="EML-like second beta-propeller" evidence="10">
    <location>
        <begin position="379"/>
        <end position="647"/>
    </location>
</feature>
<reference evidence="11" key="2">
    <citation type="submission" date="2025-09" db="UniProtKB">
        <authorList>
            <consortium name="Ensembl"/>
        </authorList>
    </citation>
    <scope>IDENTIFICATION</scope>
</reference>
<feature type="repeat" description="WD" evidence="8">
    <location>
        <begin position="372"/>
        <end position="404"/>
    </location>
</feature>
<dbReference type="SMART" id="SM00320">
    <property type="entry name" value="WD40"/>
    <property type="match status" value="10"/>
</dbReference>
<dbReference type="PROSITE" id="PS50294">
    <property type="entry name" value="WD_REPEATS_REGION"/>
    <property type="match status" value="1"/>
</dbReference>
<dbReference type="PANTHER" id="PTHR13720">
    <property type="entry name" value="WD-40 REPEAT PROTEIN"/>
    <property type="match status" value="1"/>
</dbReference>
<evidence type="ECO:0008006" key="12">
    <source>
        <dbReference type="Google" id="ProtNLM"/>
    </source>
</evidence>
<evidence type="ECO:0000313" key="11">
    <source>
        <dbReference type="Ensembl" id="ENSPMAP00000001624.1"/>
    </source>
</evidence>
<dbReference type="PROSITE" id="PS50082">
    <property type="entry name" value="WD_REPEATS_2"/>
    <property type="match status" value="3"/>
</dbReference>
<dbReference type="InterPro" id="IPR015943">
    <property type="entry name" value="WD40/YVTN_repeat-like_dom_sf"/>
</dbReference>
<evidence type="ECO:0000256" key="7">
    <source>
        <dbReference type="ARBA" id="ARBA00023212"/>
    </source>
</evidence>
<reference evidence="11" key="1">
    <citation type="submission" date="2025-08" db="UniProtKB">
        <authorList>
            <consortium name="Ensembl"/>
        </authorList>
    </citation>
    <scope>IDENTIFICATION</scope>
</reference>
<dbReference type="GO" id="GO:0005874">
    <property type="term" value="C:microtubule"/>
    <property type="evidence" value="ECO:0007669"/>
    <property type="project" value="UniProtKB-KW"/>
</dbReference>
<keyword evidence="6" id="KW-0677">Repeat</keyword>
<dbReference type="InterPro" id="IPR001680">
    <property type="entry name" value="WD40_rpt"/>
</dbReference>
<dbReference type="PANTHER" id="PTHR13720:SF50">
    <property type="entry name" value="ECHINODERM MICROTUBULE-ASSOCIATED PROTEIN-LIKE 2"/>
    <property type="match status" value="1"/>
</dbReference>
<dbReference type="OMA" id="DVEWATA"/>
<keyword evidence="4 8" id="KW-0853">WD repeat</keyword>
<dbReference type="InterPro" id="IPR055442">
    <property type="entry name" value="Beta-prop_EML-like_2nd"/>
</dbReference>
<evidence type="ECO:0000259" key="9">
    <source>
        <dbReference type="Pfam" id="PF23409"/>
    </source>
</evidence>
<feature type="domain" description="EML-like first beta-propeller" evidence="9">
    <location>
        <begin position="97"/>
        <end position="362"/>
    </location>
</feature>
<comment type="subcellular location">
    <subcellularLocation>
        <location evidence="1">Cytoplasm</location>
        <location evidence="1">Cytoskeleton</location>
    </subcellularLocation>
</comment>
<dbReference type="GO" id="GO:0008017">
    <property type="term" value="F:microtubule binding"/>
    <property type="evidence" value="ECO:0007669"/>
    <property type="project" value="TreeGrafter"/>
</dbReference>
<dbReference type="GO" id="GO:0072686">
    <property type="term" value="C:mitotic spindle"/>
    <property type="evidence" value="ECO:0007669"/>
    <property type="project" value="TreeGrafter"/>
</dbReference>
<name>S4R8U3_PETMA</name>
<evidence type="ECO:0000259" key="10">
    <source>
        <dbReference type="Pfam" id="PF23414"/>
    </source>
</evidence>
<evidence type="ECO:0000256" key="2">
    <source>
        <dbReference type="ARBA" id="ARBA00006489"/>
    </source>
</evidence>
<evidence type="ECO:0000256" key="4">
    <source>
        <dbReference type="ARBA" id="ARBA00022574"/>
    </source>
</evidence>
<dbReference type="SUPFAM" id="SSF69322">
    <property type="entry name" value="Tricorn protease domain 2"/>
    <property type="match status" value="1"/>
</dbReference>
<evidence type="ECO:0000256" key="5">
    <source>
        <dbReference type="ARBA" id="ARBA00022701"/>
    </source>
</evidence>
<dbReference type="Gene3D" id="2.130.10.10">
    <property type="entry name" value="YVTN repeat-like/Quinoprotein amine dehydrogenase"/>
    <property type="match status" value="2"/>
</dbReference>
<keyword evidence="5" id="KW-0493">Microtubule</keyword>
<dbReference type="Pfam" id="PF23414">
    <property type="entry name" value="Beta-prop_EML_2"/>
    <property type="match status" value="1"/>
</dbReference>
<dbReference type="Pfam" id="PF23409">
    <property type="entry name" value="Beta-prop_EML"/>
    <property type="match status" value="1"/>
</dbReference>
<dbReference type="InterPro" id="IPR055439">
    <property type="entry name" value="Beta-prop_EML_1st"/>
</dbReference>
<dbReference type="HOGENOM" id="CLU_011754_0_0_1"/>
<keyword evidence="7" id="KW-0206">Cytoskeleton</keyword>
<feature type="repeat" description="WD" evidence="8">
    <location>
        <begin position="613"/>
        <end position="648"/>
    </location>
</feature>
<dbReference type="InterPro" id="IPR005108">
    <property type="entry name" value="HELP"/>
</dbReference>
<dbReference type="GO" id="GO:0000226">
    <property type="term" value="P:microtubule cytoskeleton organization"/>
    <property type="evidence" value="ECO:0007669"/>
    <property type="project" value="TreeGrafter"/>
</dbReference>
<proteinExistence type="inferred from homology"/>